<evidence type="ECO:0000313" key="3">
    <source>
        <dbReference type="EMBL" id="KXA94148.1"/>
    </source>
</evidence>
<sequence>PKGKNRSPTNVNYSFKNIEGESILMHLDARGISVATGSACATRKLEPSHVLTAIGVDPVVAHGAIRFTLSRMNTEEEIDYTLEVLPEVVEKLREMSPMKNR</sequence>
<gene>
    <name evidence="3" type="ORF">AKJ36_03385</name>
</gene>
<dbReference type="SUPFAM" id="SSF53383">
    <property type="entry name" value="PLP-dependent transferases"/>
    <property type="match status" value="1"/>
</dbReference>
<protein>
    <submittedName>
        <fullName evidence="3">Cysteine desulfurase</fullName>
    </submittedName>
</protein>
<dbReference type="PANTHER" id="PTHR11601:SF34">
    <property type="entry name" value="CYSTEINE DESULFURASE"/>
    <property type="match status" value="1"/>
</dbReference>
<evidence type="ECO:0000313" key="4">
    <source>
        <dbReference type="Proteomes" id="UP000070155"/>
    </source>
</evidence>
<dbReference type="InterPro" id="IPR000192">
    <property type="entry name" value="Aminotrans_V_dom"/>
</dbReference>
<organism evidence="3 4">
    <name type="scientific">candidate division MSBL1 archaeon SCGC-AAA259I07</name>
    <dbReference type="NCBI Taxonomy" id="1698266"/>
    <lineage>
        <taxon>Archaea</taxon>
        <taxon>Methanobacteriati</taxon>
        <taxon>Methanobacteriota</taxon>
        <taxon>candidate division MSBL1</taxon>
    </lineage>
</organism>
<reference evidence="3 4" key="1">
    <citation type="journal article" date="2016" name="Sci. Rep.">
        <title>Metabolic traits of an uncultured archaeal lineage -MSBL1- from brine pools of the Red Sea.</title>
        <authorList>
            <person name="Mwirichia R."/>
            <person name="Alam I."/>
            <person name="Rashid M."/>
            <person name="Vinu M."/>
            <person name="Ba-Alawi W."/>
            <person name="Anthony Kamau A."/>
            <person name="Kamanda Ngugi D."/>
            <person name="Goker M."/>
            <person name="Klenk H.P."/>
            <person name="Bajic V."/>
            <person name="Stingl U."/>
        </authorList>
    </citation>
    <scope>NUCLEOTIDE SEQUENCE [LARGE SCALE GENOMIC DNA]</scope>
    <source>
        <strain evidence="3">SCGC-AAA259I07</strain>
    </source>
</reference>
<dbReference type="Gene3D" id="3.90.1150.10">
    <property type="entry name" value="Aspartate Aminotransferase, domain 1"/>
    <property type="match status" value="1"/>
</dbReference>
<name>A0A133UIW6_9EURY</name>
<dbReference type="Proteomes" id="UP000070155">
    <property type="component" value="Unassembled WGS sequence"/>
</dbReference>
<dbReference type="EMBL" id="LHXQ01000068">
    <property type="protein sequence ID" value="KXA94148.1"/>
    <property type="molecule type" value="Genomic_DNA"/>
</dbReference>
<proteinExistence type="predicted"/>
<evidence type="ECO:0000256" key="1">
    <source>
        <dbReference type="ARBA" id="ARBA00001933"/>
    </source>
</evidence>
<feature type="non-terminal residue" evidence="3">
    <location>
        <position position="1"/>
    </location>
</feature>
<feature type="domain" description="Aminotransferase class V" evidence="2">
    <location>
        <begin position="4"/>
        <end position="80"/>
    </location>
</feature>
<comment type="caution">
    <text evidence="3">The sequence shown here is derived from an EMBL/GenBank/DDBJ whole genome shotgun (WGS) entry which is preliminary data.</text>
</comment>
<dbReference type="InterPro" id="IPR015424">
    <property type="entry name" value="PyrdxlP-dep_Trfase"/>
</dbReference>
<dbReference type="PATRIC" id="fig|1698266.3.peg.802"/>
<dbReference type="InterPro" id="IPR015422">
    <property type="entry name" value="PyrdxlP-dep_Trfase_small"/>
</dbReference>
<comment type="cofactor">
    <cofactor evidence="1">
        <name>pyridoxal 5'-phosphate</name>
        <dbReference type="ChEBI" id="CHEBI:597326"/>
    </cofactor>
</comment>
<dbReference type="Pfam" id="PF00266">
    <property type="entry name" value="Aminotran_5"/>
    <property type="match status" value="1"/>
</dbReference>
<evidence type="ECO:0000259" key="2">
    <source>
        <dbReference type="Pfam" id="PF00266"/>
    </source>
</evidence>
<keyword evidence="4" id="KW-1185">Reference proteome</keyword>
<dbReference type="PANTHER" id="PTHR11601">
    <property type="entry name" value="CYSTEINE DESULFURYLASE FAMILY MEMBER"/>
    <property type="match status" value="1"/>
</dbReference>
<dbReference type="AlphaFoldDB" id="A0A133UIW6"/>
<accession>A0A133UIW6</accession>